<dbReference type="OrthoDB" id="5272396at2759"/>
<feature type="region of interest" description="Disordered" evidence="1">
    <location>
        <begin position="1"/>
        <end position="28"/>
    </location>
</feature>
<evidence type="ECO:0000313" key="2">
    <source>
        <dbReference type="EMBL" id="KEQ88031.1"/>
    </source>
</evidence>
<feature type="compositionally biased region" description="Polar residues" evidence="1">
    <location>
        <begin position="7"/>
        <end position="26"/>
    </location>
</feature>
<proteinExistence type="predicted"/>
<dbReference type="PANTHER" id="PTHR42085:SF8">
    <property type="entry name" value="F-BOX DOMAIN-CONTAINING PROTEIN"/>
    <property type="match status" value="1"/>
</dbReference>
<name>A0A074YMD1_AURPU</name>
<dbReference type="Proteomes" id="UP000030706">
    <property type="component" value="Unassembled WGS sequence"/>
</dbReference>
<dbReference type="HOGENOM" id="CLU_990403_0_0_1"/>
<gene>
    <name evidence="2" type="ORF">M438DRAFT_362849</name>
</gene>
<reference evidence="2 3" key="1">
    <citation type="journal article" date="2014" name="BMC Genomics">
        <title>Genome sequencing of four Aureobasidium pullulans varieties: biotechnological potential, stress tolerance, and description of new species.</title>
        <authorList>
            <person name="Gostin Ar C."/>
            <person name="Ohm R.A."/>
            <person name="Kogej T."/>
            <person name="Sonjak S."/>
            <person name="Turk M."/>
            <person name="Zajc J."/>
            <person name="Zalar P."/>
            <person name="Grube M."/>
            <person name="Sun H."/>
            <person name="Han J."/>
            <person name="Sharma A."/>
            <person name="Chiniquy J."/>
            <person name="Ngan C.Y."/>
            <person name="Lipzen A."/>
            <person name="Barry K."/>
            <person name="Grigoriev I.V."/>
            <person name="Gunde-Cimerman N."/>
        </authorList>
    </citation>
    <scope>NUCLEOTIDE SEQUENCE [LARGE SCALE GENOMIC DNA]</scope>
    <source>
        <strain evidence="2 3">EXF-150</strain>
    </source>
</reference>
<accession>A0A074YMD1</accession>
<dbReference type="EMBL" id="KL584976">
    <property type="protein sequence ID" value="KEQ88031.1"/>
    <property type="molecule type" value="Genomic_DNA"/>
</dbReference>
<organism evidence="2 3">
    <name type="scientific">Aureobasidium pullulans EXF-150</name>
    <dbReference type="NCBI Taxonomy" id="1043002"/>
    <lineage>
        <taxon>Eukaryota</taxon>
        <taxon>Fungi</taxon>
        <taxon>Dikarya</taxon>
        <taxon>Ascomycota</taxon>
        <taxon>Pezizomycotina</taxon>
        <taxon>Dothideomycetes</taxon>
        <taxon>Dothideomycetidae</taxon>
        <taxon>Dothideales</taxon>
        <taxon>Saccotheciaceae</taxon>
        <taxon>Aureobasidium</taxon>
    </lineage>
</organism>
<dbReference type="RefSeq" id="XP_029764218.1">
    <property type="nucleotide sequence ID" value="XM_029907606.1"/>
</dbReference>
<protein>
    <recommendedName>
        <fullName evidence="4">F-box domain-containing protein</fullName>
    </recommendedName>
</protein>
<dbReference type="AlphaFoldDB" id="A0A074YMD1"/>
<keyword evidence="3" id="KW-1185">Reference proteome</keyword>
<sequence length="281" mass="32310">MPPDLGSSATTATQRQGANSEETPTPSRFLDLPTEIRLMILKYALTDGTQASTVELIRGRRSRITGTYLDAVPFHSFSTKPSVQILLTNRQINAEGTPILYSKNTFSTCPSALERFTKAVGAANRQYIRSIHINGATMELYFTSKWLRSLKEYIGLKRLRLNMLSRVYYLKQRAIRSDYRPPGMSVLLTLIPVIKMLCEREGSDEAARKIIEVLPYEICCHHNSYLWTAITCFNCCNDARFFEEYKVVEDDFWSDIPKRYAEAKESARREKWMAKRFGKFI</sequence>
<dbReference type="GeneID" id="40749912"/>
<evidence type="ECO:0000313" key="3">
    <source>
        <dbReference type="Proteomes" id="UP000030706"/>
    </source>
</evidence>
<evidence type="ECO:0008006" key="4">
    <source>
        <dbReference type="Google" id="ProtNLM"/>
    </source>
</evidence>
<evidence type="ECO:0000256" key="1">
    <source>
        <dbReference type="SAM" id="MobiDB-lite"/>
    </source>
</evidence>
<dbReference type="PANTHER" id="PTHR42085">
    <property type="entry name" value="F-BOX DOMAIN-CONTAINING PROTEIN"/>
    <property type="match status" value="1"/>
</dbReference>
<dbReference type="InterPro" id="IPR038883">
    <property type="entry name" value="AN11006-like"/>
</dbReference>